<keyword evidence="3" id="KW-1185">Reference proteome</keyword>
<dbReference type="OrthoDB" id="9771932at2"/>
<dbReference type="Proteomes" id="UP000076079">
    <property type="component" value="Chromosome"/>
</dbReference>
<dbReference type="RefSeq" id="WP_110169777.1">
    <property type="nucleotide sequence ID" value="NZ_CP015136.1"/>
</dbReference>
<protein>
    <submittedName>
        <fullName evidence="2">Putative metal-dependent hydrolase of the TIM-barrel fold protein</fullName>
    </submittedName>
</protein>
<name>A0A143PHZ5_LUTPR</name>
<dbReference type="EMBL" id="CP015136">
    <property type="protein sequence ID" value="AMY07880.1"/>
    <property type="molecule type" value="Genomic_DNA"/>
</dbReference>
<dbReference type="InterPro" id="IPR032466">
    <property type="entry name" value="Metal_Hydrolase"/>
</dbReference>
<dbReference type="STRING" id="1855912.LuPra_01063"/>
<sequence length="294" mass="32422">MFPDASGVRAQGEPIIDIHQHVGYSGRPDEVLLAHQRAMGVTMTIVLPAGRPAARPSTHDGVSNGLQAQALGNDACRDFAKAHPGEFRFGANDVPDLDGAAQEIERQLARGAIVIAEQKFGIACDAPEMQSIYRLAETHRVPVLMHWQFGMYNHGFERFHRMLEQFPRVTFIGHAQTWWANIDAGHADQTVLYPKGPVTPGGLTDRYLRDYPNMYGDLSAGSGLNALTRDEAFTRGFLERHQDKLLYGSDCNDHVGSGEKCQGAQTIAALRRLAASKALERKLLYDNAKRVFGI</sequence>
<dbReference type="GO" id="GO:0016787">
    <property type="term" value="F:hydrolase activity"/>
    <property type="evidence" value="ECO:0007669"/>
    <property type="project" value="UniProtKB-KW"/>
</dbReference>
<feature type="domain" description="Amidohydrolase-related" evidence="1">
    <location>
        <begin position="16"/>
        <end position="294"/>
    </location>
</feature>
<proteinExistence type="predicted"/>
<dbReference type="SUPFAM" id="SSF51556">
    <property type="entry name" value="Metallo-dependent hydrolases"/>
    <property type="match status" value="1"/>
</dbReference>
<dbReference type="AlphaFoldDB" id="A0A143PHZ5"/>
<reference evidence="2 3" key="1">
    <citation type="journal article" date="2016" name="Genome Announc.">
        <title>First Complete Genome Sequence of a Subdivision 6 Acidobacterium Strain.</title>
        <authorList>
            <person name="Huang S."/>
            <person name="Vieira S."/>
            <person name="Bunk B."/>
            <person name="Riedel T."/>
            <person name="Sproer C."/>
            <person name="Overmann J."/>
        </authorList>
    </citation>
    <scope>NUCLEOTIDE SEQUENCE [LARGE SCALE GENOMIC DNA]</scope>
    <source>
        <strain evidence="3">DSM 100886 HEG_-6_39</strain>
    </source>
</reference>
<evidence type="ECO:0000259" key="1">
    <source>
        <dbReference type="Pfam" id="PF04909"/>
    </source>
</evidence>
<reference evidence="3" key="2">
    <citation type="submission" date="2016-04" db="EMBL/GenBank/DDBJ databases">
        <title>First Complete Genome Sequence of a Subdivision 6 Acidobacterium.</title>
        <authorList>
            <person name="Huang S."/>
            <person name="Vieira S."/>
            <person name="Bunk B."/>
            <person name="Riedel T."/>
            <person name="Sproeer C."/>
            <person name="Overmann J."/>
        </authorList>
    </citation>
    <scope>NUCLEOTIDE SEQUENCE [LARGE SCALE GENOMIC DNA]</scope>
    <source>
        <strain evidence="3">DSM 100886 HEG_-6_39</strain>
    </source>
</reference>
<accession>A0A143PHZ5</accession>
<keyword evidence="2" id="KW-0378">Hydrolase</keyword>
<dbReference type="KEGG" id="abac:LuPra_01063"/>
<gene>
    <name evidence="2" type="ORF">LuPra_01063</name>
</gene>
<organism evidence="2 3">
    <name type="scientific">Luteitalea pratensis</name>
    <dbReference type="NCBI Taxonomy" id="1855912"/>
    <lineage>
        <taxon>Bacteria</taxon>
        <taxon>Pseudomonadati</taxon>
        <taxon>Acidobacteriota</taxon>
        <taxon>Vicinamibacteria</taxon>
        <taxon>Vicinamibacterales</taxon>
        <taxon>Vicinamibacteraceae</taxon>
        <taxon>Luteitalea</taxon>
    </lineage>
</organism>
<dbReference type="Pfam" id="PF04909">
    <property type="entry name" value="Amidohydro_2"/>
    <property type="match status" value="1"/>
</dbReference>
<evidence type="ECO:0000313" key="2">
    <source>
        <dbReference type="EMBL" id="AMY07880.1"/>
    </source>
</evidence>
<evidence type="ECO:0000313" key="3">
    <source>
        <dbReference type="Proteomes" id="UP000076079"/>
    </source>
</evidence>
<dbReference type="PATRIC" id="fig|1813736.3.peg.1109"/>
<dbReference type="InterPro" id="IPR006680">
    <property type="entry name" value="Amidohydro-rel"/>
</dbReference>
<dbReference type="Gene3D" id="3.20.20.140">
    <property type="entry name" value="Metal-dependent hydrolases"/>
    <property type="match status" value="1"/>
</dbReference>